<reference evidence="1" key="1">
    <citation type="submission" date="2014-11" db="EMBL/GenBank/DDBJ databases">
        <authorList>
            <person name="Amaro Gonzalez C."/>
        </authorList>
    </citation>
    <scope>NUCLEOTIDE SEQUENCE</scope>
</reference>
<accession>A0A0E9RM88</accession>
<protein>
    <submittedName>
        <fullName evidence="1">Uncharacterized protein</fullName>
    </submittedName>
</protein>
<proteinExistence type="predicted"/>
<organism evidence="1">
    <name type="scientific">Anguilla anguilla</name>
    <name type="common">European freshwater eel</name>
    <name type="synonym">Muraena anguilla</name>
    <dbReference type="NCBI Taxonomy" id="7936"/>
    <lineage>
        <taxon>Eukaryota</taxon>
        <taxon>Metazoa</taxon>
        <taxon>Chordata</taxon>
        <taxon>Craniata</taxon>
        <taxon>Vertebrata</taxon>
        <taxon>Euteleostomi</taxon>
        <taxon>Actinopterygii</taxon>
        <taxon>Neopterygii</taxon>
        <taxon>Teleostei</taxon>
        <taxon>Anguilliformes</taxon>
        <taxon>Anguillidae</taxon>
        <taxon>Anguilla</taxon>
    </lineage>
</organism>
<sequence length="32" mass="3455">MPIQTKRIMFSIAYTAGLPYTGKVGSHSANTL</sequence>
<dbReference type="EMBL" id="GBXM01078341">
    <property type="protein sequence ID" value="JAH30236.1"/>
    <property type="molecule type" value="Transcribed_RNA"/>
</dbReference>
<reference evidence="1" key="2">
    <citation type="journal article" date="2015" name="Fish Shellfish Immunol.">
        <title>Early steps in the European eel (Anguilla anguilla)-Vibrio vulnificus interaction in the gills: Role of the RtxA13 toxin.</title>
        <authorList>
            <person name="Callol A."/>
            <person name="Pajuelo D."/>
            <person name="Ebbesson L."/>
            <person name="Teles M."/>
            <person name="MacKenzie S."/>
            <person name="Amaro C."/>
        </authorList>
    </citation>
    <scope>NUCLEOTIDE SEQUENCE</scope>
</reference>
<evidence type="ECO:0000313" key="1">
    <source>
        <dbReference type="EMBL" id="JAH30236.1"/>
    </source>
</evidence>
<name>A0A0E9RM88_ANGAN</name>
<dbReference type="AlphaFoldDB" id="A0A0E9RM88"/>